<sequence>MSKTLRGDKVRAKEGFYVQYAASRAFSCPSVGHLISFKSGWPTVCKRLNFTETDFSQVSYTYGAIQDGSLVEHNSVAK</sequence>
<evidence type="ECO:0000313" key="2">
    <source>
        <dbReference type="Proteomes" id="UP000316598"/>
    </source>
</evidence>
<organism evidence="1 2">
    <name type="scientific">Rubripirellula amarantea</name>
    <dbReference type="NCBI Taxonomy" id="2527999"/>
    <lineage>
        <taxon>Bacteria</taxon>
        <taxon>Pseudomonadati</taxon>
        <taxon>Planctomycetota</taxon>
        <taxon>Planctomycetia</taxon>
        <taxon>Pirellulales</taxon>
        <taxon>Pirellulaceae</taxon>
        <taxon>Rubripirellula</taxon>
    </lineage>
</organism>
<reference evidence="1 2" key="1">
    <citation type="submission" date="2019-02" db="EMBL/GenBank/DDBJ databases">
        <title>Deep-cultivation of Planctomycetes and their phenomic and genomic characterization uncovers novel biology.</title>
        <authorList>
            <person name="Wiegand S."/>
            <person name="Jogler M."/>
            <person name="Boedeker C."/>
            <person name="Pinto D."/>
            <person name="Vollmers J."/>
            <person name="Rivas-Marin E."/>
            <person name="Kohn T."/>
            <person name="Peeters S.H."/>
            <person name="Heuer A."/>
            <person name="Rast P."/>
            <person name="Oberbeckmann S."/>
            <person name="Bunk B."/>
            <person name="Jeske O."/>
            <person name="Meyerdierks A."/>
            <person name="Storesund J.E."/>
            <person name="Kallscheuer N."/>
            <person name="Luecker S."/>
            <person name="Lage O.M."/>
            <person name="Pohl T."/>
            <person name="Merkel B.J."/>
            <person name="Hornburger P."/>
            <person name="Mueller R.-W."/>
            <person name="Bruemmer F."/>
            <person name="Labrenz M."/>
            <person name="Spormann A.M."/>
            <person name="Op Den Camp H."/>
            <person name="Overmann J."/>
            <person name="Amann R."/>
            <person name="Jetten M.S.M."/>
            <person name="Mascher T."/>
            <person name="Medema M.H."/>
            <person name="Devos D.P."/>
            <person name="Kaster A.-K."/>
            <person name="Ovreas L."/>
            <person name="Rohde M."/>
            <person name="Galperin M.Y."/>
            <person name="Jogler C."/>
        </authorList>
    </citation>
    <scope>NUCLEOTIDE SEQUENCE [LARGE SCALE GENOMIC DNA]</scope>
    <source>
        <strain evidence="1 2">Pla22</strain>
    </source>
</reference>
<dbReference type="AlphaFoldDB" id="A0A5C5WBX3"/>
<protein>
    <submittedName>
        <fullName evidence="1">Uncharacterized protein</fullName>
    </submittedName>
</protein>
<dbReference type="Proteomes" id="UP000316598">
    <property type="component" value="Unassembled WGS sequence"/>
</dbReference>
<evidence type="ECO:0000313" key="1">
    <source>
        <dbReference type="EMBL" id="TWT48144.1"/>
    </source>
</evidence>
<comment type="caution">
    <text evidence="1">The sequence shown here is derived from an EMBL/GenBank/DDBJ whole genome shotgun (WGS) entry which is preliminary data.</text>
</comment>
<dbReference type="EMBL" id="SJPI01000004">
    <property type="protein sequence ID" value="TWT48144.1"/>
    <property type="molecule type" value="Genomic_DNA"/>
</dbReference>
<proteinExistence type="predicted"/>
<keyword evidence="2" id="KW-1185">Reference proteome</keyword>
<accession>A0A5C5WBX3</accession>
<gene>
    <name evidence="1" type="ORF">Pla22_51450</name>
</gene>
<name>A0A5C5WBX3_9BACT</name>